<dbReference type="FunFam" id="1.10.10.10:FF:000352">
    <property type="entry name" value="Forkhead box Q2"/>
    <property type="match status" value="1"/>
</dbReference>
<feature type="transmembrane region" description="Helical" evidence="12">
    <location>
        <begin position="771"/>
        <end position="790"/>
    </location>
</feature>
<name>T1GPT0_MEGSC</name>
<dbReference type="GO" id="GO:0009653">
    <property type="term" value="P:anatomical structure morphogenesis"/>
    <property type="evidence" value="ECO:0007669"/>
    <property type="project" value="TreeGrafter"/>
</dbReference>
<feature type="transmembrane region" description="Helical" evidence="12">
    <location>
        <begin position="951"/>
        <end position="972"/>
    </location>
</feature>
<dbReference type="Gene3D" id="1.25.40.610">
    <property type="match status" value="1"/>
</dbReference>
<organism evidence="17 18">
    <name type="scientific">Megaselia scalaris</name>
    <name type="common">Humpbacked fly</name>
    <name type="synonym">Phora scalaris</name>
    <dbReference type="NCBI Taxonomy" id="36166"/>
    <lineage>
        <taxon>Eukaryota</taxon>
        <taxon>Metazoa</taxon>
        <taxon>Ecdysozoa</taxon>
        <taxon>Arthropoda</taxon>
        <taxon>Hexapoda</taxon>
        <taxon>Insecta</taxon>
        <taxon>Pterygota</taxon>
        <taxon>Neoptera</taxon>
        <taxon>Endopterygota</taxon>
        <taxon>Diptera</taxon>
        <taxon>Brachycera</taxon>
        <taxon>Muscomorpha</taxon>
        <taxon>Platypezoidea</taxon>
        <taxon>Phoridae</taxon>
        <taxon>Megaseliini</taxon>
        <taxon>Megaselia</taxon>
    </lineage>
</organism>
<comment type="subcellular location">
    <subcellularLocation>
        <location evidence="1">Membrane</location>
        <topology evidence="1">Multi-pass membrane protein</topology>
    </subcellularLocation>
    <subcellularLocation>
        <location evidence="11">Nucleus</location>
    </subcellularLocation>
</comment>
<dbReference type="GO" id="GO:0000978">
    <property type="term" value="F:RNA polymerase II cis-regulatory region sequence-specific DNA binding"/>
    <property type="evidence" value="ECO:0007669"/>
    <property type="project" value="TreeGrafter"/>
</dbReference>
<comment type="similarity">
    <text evidence="2">Belongs to the G-protein coupled receptor 2 family. LN-TM7 subfamily.</text>
</comment>
<keyword evidence="4 12" id="KW-0812">Transmembrane</keyword>
<protein>
    <submittedName>
        <fullName evidence="17">Uncharacterized protein</fullName>
    </submittedName>
</protein>
<evidence type="ECO:0000256" key="2">
    <source>
        <dbReference type="ARBA" id="ARBA00010933"/>
    </source>
</evidence>
<dbReference type="InterPro" id="IPR046338">
    <property type="entry name" value="GAIN_dom_sf"/>
</dbReference>
<feature type="transmembrane region" description="Helical" evidence="12">
    <location>
        <begin position="919"/>
        <end position="939"/>
    </location>
</feature>
<dbReference type="InterPro" id="IPR018122">
    <property type="entry name" value="TF_fork_head_CS_1"/>
</dbReference>
<keyword evidence="8 12" id="KW-0472">Membrane</keyword>
<dbReference type="GO" id="GO:0030246">
    <property type="term" value="F:carbohydrate binding"/>
    <property type="evidence" value="ECO:0007669"/>
    <property type="project" value="UniProtKB-KW"/>
</dbReference>
<dbReference type="InterPro" id="IPR036388">
    <property type="entry name" value="WH-like_DNA-bd_sf"/>
</dbReference>
<dbReference type="Proteomes" id="UP000015102">
    <property type="component" value="Unassembled WGS sequence"/>
</dbReference>
<keyword evidence="18" id="KW-1185">Reference proteome</keyword>
<feature type="transmembrane region" description="Helical" evidence="12">
    <location>
        <begin position="853"/>
        <end position="873"/>
    </location>
</feature>
<dbReference type="InterPro" id="IPR057244">
    <property type="entry name" value="GAIN_B"/>
</dbReference>
<evidence type="ECO:0000256" key="7">
    <source>
        <dbReference type="ARBA" id="ARBA00023125"/>
    </source>
</evidence>
<dbReference type="Pfam" id="PF00250">
    <property type="entry name" value="Forkhead"/>
    <property type="match status" value="1"/>
</dbReference>
<dbReference type="Gene3D" id="2.60.120.740">
    <property type="match status" value="1"/>
</dbReference>
<keyword evidence="7 11" id="KW-0238">DNA-binding</keyword>
<sequence length="1165" mass="132874">MENYRFLNYAFYRPILVPYRNPQFIPEEPKPQHSYIGLIAMAILSSADSKLVLSDIYQHILDHYPYFRSRGPGWRNSIRHNLSLNDCFIKSGRSANGKGHYWSIHPANIEDFKRGDFRRRKAQRKVRRHMGLSVDDEGLDSPSPPPLSPVYVTSFNQLATPTRTVNIAPNNNQTKKRLFDVASLLAPENDVGTLFSESETTNKTTIDDEEDVEVVEEIEETARTTQIVWQSFERYYSQFLSVYLQTPSYETAYVCEKKYLKINCPENNFISVGKFWEIFYNDSNEHGNVDWSVNCASQQSYTVLSKNCDGFTNCSISASTDIFGDPCPGTLKYLEVHYKCLSSISSTTTVSRPPTTIARPQPQLFFTTTIPTTTTTSSTSTSTTTFVSTTALESTTTTKGPSTSTSIFPIPVTCPAKQSRGLYWNQTNINEISVQPCPGGATGIAKWKCRLEKKNGKRIDYGIWHPDTPELTQCRSVWLNSLEIRVGKKENSLISIAGELAQVTKKTPLYGGDLLVSTKIIQVISEKFSYDIETFPDQKQRENIIAELLHLVLSTCSNLLAAEKEHSWKDLSEDDQRRVAGLLLIFPDKDKFWNETITQNEISLPKQSLIENSDGGLVRIVFSTFNRLEEILKFDGDKKINSKVISASLGKGRHIQLSHPIKIRFRHLFTDNFTNPVCVFWNFIEHAWSTDGCHLLDTNRTHSTCQCNHLTNFALLADEMDTTSIFLTTSLATFFSKDVRILLYISISTVIIFTTIAVCTLQFFKSTRKCILKNFYICLLSLEISFLLGIEQNESSIFCGFTTVFIHSFSLSAIAWFSFNGYYFYKESKMLVNKTVDEQIQPVQSQSSTGNNLPFYLLSYGISFSIVAISLLLKPEAYTRNDFCIGISLATYGLINCLNRSKTNYQKNRDKFQMKKIRLEIQCSFLFLLFFILTLLFAFNCVRYWNGSEHFQLNSYLFVTLNAVMGMLVFVLHCIQNERIRLEYGKYVEQKTWIPRCLRCSTNSLSSAVSCQQQSHQQAPPTSFIGNGSDTLENTSRDPPRISAANVELNLNFSRRTSASPSTSVSSEIVNLSGGKSYYQPHYYATTSRRIPHHIHHQQQINHNYQLDYAPIHENPDLRRNDNEKFNYYDGKSSSKGKIWRDNITDGENDDYLKNVHRKPLNISF</sequence>
<dbReference type="InterPro" id="IPR001879">
    <property type="entry name" value="GPCR_2_extracellular_dom"/>
</dbReference>
<dbReference type="STRING" id="36166.T1GPT0"/>
<feature type="domain" description="G-protein coupled receptors family 2 profile 1" evidence="15">
    <location>
        <begin position="414"/>
        <end position="478"/>
    </location>
</feature>
<dbReference type="PROSITE" id="PS50221">
    <property type="entry name" value="GAIN_B"/>
    <property type="match status" value="1"/>
</dbReference>
<dbReference type="Gene3D" id="1.10.10.10">
    <property type="entry name" value="Winged helix-like DNA-binding domain superfamily/Winged helix DNA-binding domain"/>
    <property type="match status" value="1"/>
</dbReference>
<evidence type="ECO:0000256" key="5">
    <source>
        <dbReference type="ARBA" id="ARBA00022734"/>
    </source>
</evidence>
<dbReference type="Pfam" id="PF16489">
    <property type="entry name" value="GAIN"/>
    <property type="match status" value="1"/>
</dbReference>
<reference evidence="17" key="2">
    <citation type="submission" date="2015-06" db="UniProtKB">
        <authorList>
            <consortium name="EnsemblMetazoa"/>
        </authorList>
    </citation>
    <scope>IDENTIFICATION</scope>
</reference>
<dbReference type="InterPro" id="IPR032471">
    <property type="entry name" value="AGRL2-4_GAIN_subdom_A"/>
</dbReference>
<dbReference type="InterPro" id="IPR000922">
    <property type="entry name" value="Lectin_gal-bd_dom"/>
</dbReference>
<dbReference type="PROSITE" id="PS00657">
    <property type="entry name" value="FORK_HEAD_1"/>
    <property type="match status" value="1"/>
</dbReference>
<feature type="transmembrane region" description="Helical" evidence="12">
    <location>
        <begin position="741"/>
        <end position="764"/>
    </location>
</feature>
<evidence type="ECO:0000256" key="1">
    <source>
        <dbReference type="ARBA" id="ARBA00004141"/>
    </source>
</evidence>
<evidence type="ECO:0000259" key="16">
    <source>
        <dbReference type="PROSITE" id="PS50228"/>
    </source>
</evidence>
<evidence type="ECO:0000259" key="13">
    <source>
        <dbReference type="PROSITE" id="PS50039"/>
    </source>
</evidence>
<dbReference type="PRINTS" id="PR00053">
    <property type="entry name" value="FORKHEAD"/>
</dbReference>
<feature type="DNA-binding region" description="Fork-head" evidence="11">
    <location>
        <begin position="30"/>
        <end position="122"/>
    </location>
</feature>
<evidence type="ECO:0000256" key="3">
    <source>
        <dbReference type="ARBA" id="ARBA00022473"/>
    </source>
</evidence>
<evidence type="ECO:0000259" key="15">
    <source>
        <dbReference type="PROSITE" id="PS50227"/>
    </source>
</evidence>
<dbReference type="GO" id="GO:0030154">
    <property type="term" value="P:cell differentiation"/>
    <property type="evidence" value="ECO:0007669"/>
    <property type="project" value="TreeGrafter"/>
</dbReference>
<dbReference type="GO" id="GO:0005634">
    <property type="term" value="C:nucleus"/>
    <property type="evidence" value="ECO:0007669"/>
    <property type="project" value="UniProtKB-SubCell"/>
</dbReference>
<dbReference type="InterPro" id="IPR043159">
    <property type="entry name" value="Lectin_gal-bd_sf"/>
</dbReference>
<dbReference type="Gene3D" id="2.60.220.50">
    <property type="match status" value="1"/>
</dbReference>
<dbReference type="HOGENOM" id="CLU_274817_0_0_1"/>
<evidence type="ECO:0000256" key="10">
    <source>
        <dbReference type="ARBA" id="ARBA00023242"/>
    </source>
</evidence>
<dbReference type="PROSITE" id="PS50227">
    <property type="entry name" value="G_PROTEIN_RECEP_F2_3"/>
    <property type="match status" value="1"/>
</dbReference>
<dbReference type="OMA" id="RTHTICA"/>
<evidence type="ECO:0000313" key="18">
    <source>
        <dbReference type="Proteomes" id="UP000015102"/>
    </source>
</evidence>
<dbReference type="CDD" id="cd20035">
    <property type="entry name" value="FH_FOXQ2-like"/>
    <property type="match status" value="1"/>
</dbReference>
<evidence type="ECO:0000313" key="17">
    <source>
        <dbReference type="EnsemblMetazoa" id="MESCA005623-PA"/>
    </source>
</evidence>
<dbReference type="EnsemblMetazoa" id="MESCA005623-RA">
    <property type="protein sequence ID" value="MESCA005623-PA"/>
    <property type="gene ID" value="MESCA005623"/>
</dbReference>
<dbReference type="Pfam" id="PF01825">
    <property type="entry name" value="GPS"/>
    <property type="match status" value="1"/>
</dbReference>
<dbReference type="InterPro" id="IPR036445">
    <property type="entry name" value="GPCR_2_extracell_dom_sf"/>
</dbReference>
<dbReference type="SUPFAM" id="SSF46785">
    <property type="entry name" value="Winged helix' DNA-binding domain"/>
    <property type="match status" value="1"/>
</dbReference>
<feature type="transmembrane region" description="Helical" evidence="12">
    <location>
        <begin position="879"/>
        <end position="898"/>
    </location>
</feature>
<dbReference type="SMART" id="SM00008">
    <property type="entry name" value="HormR"/>
    <property type="match status" value="1"/>
</dbReference>
<evidence type="ECO:0000256" key="6">
    <source>
        <dbReference type="ARBA" id="ARBA00022989"/>
    </source>
</evidence>
<feature type="domain" description="GAIN-B" evidence="14">
    <location>
        <begin position="540"/>
        <end position="723"/>
    </location>
</feature>
<dbReference type="InterPro" id="IPR050211">
    <property type="entry name" value="FOX_domain-containing"/>
</dbReference>
<evidence type="ECO:0000259" key="14">
    <source>
        <dbReference type="PROSITE" id="PS50221"/>
    </source>
</evidence>
<dbReference type="PROSITE" id="PS50039">
    <property type="entry name" value="FORK_HEAD_3"/>
    <property type="match status" value="1"/>
</dbReference>
<dbReference type="InterPro" id="IPR000203">
    <property type="entry name" value="GPS"/>
</dbReference>
<dbReference type="SMART" id="SM00303">
    <property type="entry name" value="GPS"/>
    <property type="match status" value="1"/>
</dbReference>
<dbReference type="Gene3D" id="4.10.1240.10">
    <property type="entry name" value="GPCR, family 2, extracellular hormone receptor domain"/>
    <property type="match status" value="1"/>
</dbReference>
<dbReference type="Gene3D" id="1.20.1070.10">
    <property type="entry name" value="Rhodopsin 7-helix transmembrane proteins"/>
    <property type="match status" value="1"/>
</dbReference>
<keyword evidence="9" id="KW-1015">Disulfide bond</keyword>
<dbReference type="InterPro" id="IPR047519">
    <property type="entry name" value="FH_FOXQ2-like"/>
</dbReference>
<evidence type="ECO:0000256" key="9">
    <source>
        <dbReference type="ARBA" id="ARBA00023157"/>
    </source>
</evidence>
<dbReference type="PANTHER" id="PTHR11829:SF343">
    <property type="entry name" value="FORK-HEAD DOMAIN-CONTAINING PROTEIN"/>
    <property type="match status" value="1"/>
</dbReference>
<evidence type="ECO:0000256" key="4">
    <source>
        <dbReference type="ARBA" id="ARBA00022692"/>
    </source>
</evidence>
<dbReference type="PROSITE" id="PS50228">
    <property type="entry name" value="SUEL_LECTIN"/>
    <property type="match status" value="1"/>
</dbReference>
<dbReference type="InterPro" id="IPR001766">
    <property type="entry name" value="Fork_head_dom"/>
</dbReference>
<feature type="transmembrane region" description="Helical" evidence="12">
    <location>
        <begin position="802"/>
        <end position="825"/>
    </location>
</feature>
<accession>T1GPT0</accession>
<dbReference type="InterPro" id="IPR036390">
    <property type="entry name" value="WH_DNA-bd_sf"/>
</dbReference>
<dbReference type="GO" id="GO:0000981">
    <property type="term" value="F:DNA-binding transcription factor activity, RNA polymerase II-specific"/>
    <property type="evidence" value="ECO:0007669"/>
    <property type="project" value="TreeGrafter"/>
</dbReference>
<keyword evidence="5" id="KW-0430">Lectin</keyword>
<dbReference type="GO" id="GO:0004930">
    <property type="term" value="F:G protein-coupled receptor activity"/>
    <property type="evidence" value="ECO:0007669"/>
    <property type="project" value="InterPro"/>
</dbReference>
<dbReference type="Pfam" id="PF02140">
    <property type="entry name" value="SUEL_Lectin"/>
    <property type="match status" value="1"/>
</dbReference>
<dbReference type="SMART" id="SM00339">
    <property type="entry name" value="FH"/>
    <property type="match status" value="1"/>
</dbReference>
<keyword evidence="10 11" id="KW-0539">Nucleus</keyword>
<evidence type="ECO:0000256" key="12">
    <source>
        <dbReference type="SAM" id="Phobius"/>
    </source>
</evidence>
<keyword evidence="6 12" id="KW-1133">Transmembrane helix</keyword>
<evidence type="ECO:0000256" key="11">
    <source>
        <dbReference type="PROSITE-ProRule" id="PRU00089"/>
    </source>
</evidence>
<dbReference type="EMBL" id="CAQQ02393107">
    <property type="status" value="NOT_ANNOTATED_CDS"/>
    <property type="molecule type" value="Genomic_DNA"/>
</dbReference>
<dbReference type="Pfam" id="PF00002">
    <property type="entry name" value="7tm_2"/>
    <property type="match status" value="1"/>
</dbReference>
<dbReference type="PROSITE" id="PS00658">
    <property type="entry name" value="FORK_HEAD_2"/>
    <property type="match status" value="1"/>
</dbReference>
<feature type="domain" description="SUEL-type lectin" evidence="16">
    <location>
        <begin position="254"/>
        <end position="341"/>
    </location>
</feature>
<dbReference type="GO" id="GO:0016020">
    <property type="term" value="C:membrane"/>
    <property type="evidence" value="ECO:0007669"/>
    <property type="project" value="UniProtKB-SubCell"/>
</dbReference>
<reference evidence="18" key="1">
    <citation type="submission" date="2013-02" db="EMBL/GenBank/DDBJ databases">
        <authorList>
            <person name="Hughes D."/>
        </authorList>
    </citation>
    <scope>NUCLEOTIDE SEQUENCE</scope>
    <source>
        <strain>Durham</strain>
        <strain evidence="18">NC isolate 2 -- Noor lab</strain>
    </source>
</reference>
<dbReference type="InterPro" id="IPR030456">
    <property type="entry name" value="TF_fork_head_CS_2"/>
</dbReference>
<proteinExistence type="inferred from homology"/>
<dbReference type="InterPro" id="IPR000832">
    <property type="entry name" value="GPCR_2_secretin-like"/>
</dbReference>
<feature type="domain" description="Fork-head" evidence="13">
    <location>
        <begin position="30"/>
        <end position="122"/>
    </location>
</feature>
<dbReference type="PANTHER" id="PTHR11829">
    <property type="entry name" value="FORKHEAD BOX PROTEIN"/>
    <property type="match status" value="1"/>
</dbReference>
<dbReference type="AlphaFoldDB" id="T1GPT0"/>
<evidence type="ECO:0000256" key="8">
    <source>
        <dbReference type="ARBA" id="ARBA00023136"/>
    </source>
</evidence>
<keyword evidence="3" id="KW-0217">Developmental protein</keyword>